<dbReference type="PRINTS" id="PR00996">
    <property type="entry name" value="CHERMTFRASE"/>
</dbReference>
<dbReference type="InterPro" id="IPR050903">
    <property type="entry name" value="Bact_Chemotaxis_MeTrfase"/>
</dbReference>
<dbReference type="Pfam" id="PF01739">
    <property type="entry name" value="CheR"/>
    <property type="match status" value="1"/>
</dbReference>
<proteinExistence type="predicted"/>
<dbReference type="Proteomes" id="UP000014216">
    <property type="component" value="Unassembled WGS sequence"/>
</dbReference>
<evidence type="ECO:0000256" key="2">
    <source>
        <dbReference type="ARBA" id="ARBA00012534"/>
    </source>
</evidence>
<accession>S0FSW1</accession>
<dbReference type="RefSeq" id="WP_006968208.1">
    <property type="nucleotide sequence ID" value="NZ_APJX01000012.1"/>
</dbReference>
<dbReference type="PANTHER" id="PTHR24422">
    <property type="entry name" value="CHEMOTAXIS PROTEIN METHYLTRANSFERASE"/>
    <property type="match status" value="1"/>
</dbReference>
<dbReference type="SMART" id="SM00138">
    <property type="entry name" value="MeTrc"/>
    <property type="match status" value="1"/>
</dbReference>
<dbReference type="PANTHER" id="PTHR24422:SF21">
    <property type="entry name" value="CHEMOTAXIS PROTEIN METHYLTRANSFERASE 1"/>
    <property type="match status" value="1"/>
</dbReference>
<dbReference type="InterPro" id="IPR022642">
    <property type="entry name" value="CheR_C"/>
</dbReference>
<keyword evidence="4 7" id="KW-0808">Transferase</keyword>
<dbReference type="PATRIC" id="fig|1286635.3.peg.4229"/>
<evidence type="ECO:0000313" key="7">
    <source>
        <dbReference type="EMBL" id="EMS77770.1"/>
    </source>
</evidence>
<evidence type="ECO:0000256" key="3">
    <source>
        <dbReference type="ARBA" id="ARBA00022603"/>
    </source>
</evidence>
<sequence>MLKIRPSECELLADYIREISGMDILPSKTYLFETRLGKMADTLGFPSYTALYEQARADKTHALAQQIIDAITTNETLFFRDEKAFDLLKYKILPDVIDHRAGYLKKGRPIPIRIWSAACATGQEIYSVAMVLKDLLPCMNAYRIYLLGTDISAKALAKASAGYFSSFEITRGLPVDKLDRYFTPLENQWKINDEIRAMVSFRKMNLFHSFAGMGKFDLILMRNVAIYFNMEMRKRLFEKTAAVLEPDGYLLLGASESLTGICTDLEPGRHLKTIFYQPKSRTINNQPERT</sequence>
<evidence type="ECO:0000256" key="5">
    <source>
        <dbReference type="ARBA" id="ARBA00022691"/>
    </source>
</evidence>
<evidence type="ECO:0000256" key="1">
    <source>
        <dbReference type="ARBA" id="ARBA00001541"/>
    </source>
</evidence>
<dbReference type="OrthoDB" id="9786165at2"/>
<dbReference type="InterPro" id="IPR022641">
    <property type="entry name" value="CheR_N"/>
</dbReference>
<evidence type="ECO:0000256" key="4">
    <source>
        <dbReference type="ARBA" id="ARBA00022679"/>
    </source>
</evidence>
<comment type="caution">
    <text evidence="7">The sequence shown here is derived from an EMBL/GenBank/DDBJ whole genome shotgun (WGS) entry which is preliminary data.</text>
</comment>
<dbReference type="Gene3D" id="1.10.155.10">
    <property type="entry name" value="Chemotaxis receptor methyltransferase CheR, N-terminal domain"/>
    <property type="match status" value="1"/>
</dbReference>
<dbReference type="GO" id="GO:0008983">
    <property type="term" value="F:protein-glutamate O-methyltransferase activity"/>
    <property type="evidence" value="ECO:0007669"/>
    <property type="project" value="UniProtKB-EC"/>
</dbReference>
<dbReference type="InterPro" id="IPR029063">
    <property type="entry name" value="SAM-dependent_MTases_sf"/>
</dbReference>
<dbReference type="Pfam" id="PF03705">
    <property type="entry name" value="CheR_N"/>
    <property type="match status" value="1"/>
</dbReference>
<dbReference type="InterPro" id="IPR000780">
    <property type="entry name" value="CheR_MeTrfase"/>
</dbReference>
<keyword evidence="3 7" id="KW-0489">Methyltransferase</keyword>
<dbReference type="PROSITE" id="PS50123">
    <property type="entry name" value="CHER"/>
    <property type="match status" value="1"/>
</dbReference>
<comment type="catalytic activity">
    <reaction evidence="1">
        <text>L-glutamyl-[protein] + S-adenosyl-L-methionine = [protein]-L-glutamate 5-O-methyl ester + S-adenosyl-L-homocysteine</text>
        <dbReference type="Rhea" id="RHEA:24452"/>
        <dbReference type="Rhea" id="RHEA-COMP:10208"/>
        <dbReference type="Rhea" id="RHEA-COMP:10311"/>
        <dbReference type="ChEBI" id="CHEBI:29973"/>
        <dbReference type="ChEBI" id="CHEBI:57856"/>
        <dbReference type="ChEBI" id="CHEBI:59789"/>
        <dbReference type="ChEBI" id="CHEBI:82795"/>
        <dbReference type="EC" id="2.1.1.80"/>
    </reaction>
</comment>
<protein>
    <recommendedName>
        <fullName evidence="2">protein-glutamate O-methyltransferase</fullName>
        <ecNumber evidence="2">2.1.1.80</ecNumber>
    </recommendedName>
</protein>
<name>S0FSW1_9BACT</name>
<dbReference type="GO" id="GO:0032259">
    <property type="term" value="P:methylation"/>
    <property type="evidence" value="ECO:0007669"/>
    <property type="project" value="UniProtKB-KW"/>
</dbReference>
<reference evidence="7 8" key="1">
    <citation type="journal article" date="2013" name="Genome Announc.">
        <title>Draft Genome Sequence of Desulfotignum phosphitoxidans DSM 13687 Strain FiPS-3.</title>
        <authorList>
            <person name="Poehlein A."/>
            <person name="Daniel R."/>
            <person name="Simeonova D.D."/>
        </authorList>
    </citation>
    <scope>NUCLEOTIDE SEQUENCE [LARGE SCALE GENOMIC DNA]</scope>
    <source>
        <strain evidence="7 8">DSM 13687</strain>
    </source>
</reference>
<dbReference type="EC" id="2.1.1.80" evidence="2"/>
<keyword evidence="5" id="KW-0949">S-adenosyl-L-methionine</keyword>
<keyword evidence="8" id="KW-1185">Reference proteome</keyword>
<dbReference type="SUPFAM" id="SSF47757">
    <property type="entry name" value="Chemotaxis receptor methyltransferase CheR, N-terminal domain"/>
    <property type="match status" value="1"/>
</dbReference>
<evidence type="ECO:0000259" key="6">
    <source>
        <dbReference type="PROSITE" id="PS50123"/>
    </source>
</evidence>
<dbReference type="SUPFAM" id="SSF53335">
    <property type="entry name" value="S-adenosyl-L-methionine-dependent methyltransferases"/>
    <property type="match status" value="1"/>
</dbReference>
<dbReference type="Gene3D" id="3.40.50.150">
    <property type="entry name" value="Vaccinia Virus protein VP39"/>
    <property type="match status" value="1"/>
</dbReference>
<gene>
    <name evidence="7" type="primary">cheR</name>
    <name evidence="7" type="ORF">Dpo_12c00480</name>
</gene>
<dbReference type="EMBL" id="APJX01000012">
    <property type="protein sequence ID" value="EMS77770.1"/>
    <property type="molecule type" value="Genomic_DNA"/>
</dbReference>
<feature type="domain" description="CheR-type methyltransferase" evidence="6">
    <location>
        <begin position="1"/>
        <end position="260"/>
    </location>
</feature>
<dbReference type="InterPro" id="IPR036804">
    <property type="entry name" value="CheR_N_sf"/>
</dbReference>
<evidence type="ECO:0000313" key="8">
    <source>
        <dbReference type="Proteomes" id="UP000014216"/>
    </source>
</evidence>
<dbReference type="AlphaFoldDB" id="S0FSW1"/>
<organism evidence="7 8">
    <name type="scientific">Desulfotignum phosphitoxidans DSM 13687</name>
    <dbReference type="NCBI Taxonomy" id="1286635"/>
    <lineage>
        <taxon>Bacteria</taxon>
        <taxon>Pseudomonadati</taxon>
        <taxon>Thermodesulfobacteriota</taxon>
        <taxon>Desulfobacteria</taxon>
        <taxon>Desulfobacterales</taxon>
        <taxon>Desulfobacteraceae</taxon>
        <taxon>Desulfotignum</taxon>
    </lineage>
</organism>